<keyword evidence="2" id="KW-1185">Reference proteome</keyword>
<comment type="caution">
    <text evidence="1">The sequence shown here is derived from an EMBL/GenBank/DDBJ whole genome shotgun (WGS) entry which is preliminary data.</text>
</comment>
<dbReference type="Proteomes" id="UP000886653">
    <property type="component" value="Unassembled WGS sequence"/>
</dbReference>
<proteinExistence type="predicted"/>
<dbReference type="EMBL" id="MU167291">
    <property type="protein sequence ID" value="KAG0144631.1"/>
    <property type="molecule type" value="Genomic_DNA"/>
</dbReference>
<dbReference type="OrthoDB" id="2507469at2759"/>
<sequence>TLNSECDELYTCCGGCFGPFITANDCRLVVLDQTDFLGYPGSSVGQVECTVSYGRNSARAKSCITETEIYSCEGGAVLGTYATCYNCAMPKQS</sequence>
<organism evidence="1 2">
    <name type="scientific">Cronartium quercuum f. sp. fusiforme G11</name>
    <dbReference type="NCBI Taxonomy" id="708437"/>
    <lineage>
        <taxon>Eukaryota</taxon>
        <taxon>Fungi</taxon>
        <taxon>Dikarya</taxon>
        <taxon>Basidiomycota</taxon>
        <taxon>Pucciniomycotina</taxon>
        <taxon>Pucciniomycetes</taxon>
        <taxon>Pucciniales</taxon>
        <taxon>Coleosporiaceae</taxon>
        <taxon>Cronartium</taxon>
    </lineage>
</organism>
<gene>
    <name evidence="1" type="ORF">CROQUDRAFT_47038</name>
</gene>
<evidence type="ECO:0000313" key="1">
    <source>
        <dbReference type="EMBL" id="KAG0144631.1"/>
    </source>
</evidence>
<protein>
    <submittedName>
        <fullName evidence="1">Uncharacterized protein</fullName>
    </submittedName>
</protein>
<feature type="non-terminal residue" evidence="1">
    <location>
        <position position="1"/>
    </location>
</feature>
<reference evidence="1" key="1">
    <citation type="submission" date="2013-11" db="EMBL/GenBank/DDBJ databases">
        <title>Genome sequence of the fusiform rust pathogen reveals effectors for host alternation and coevolution with pine.</title>
        <authorList>
            <consortium name="DOE Joint Genome Institute"/>
            <person name="Smith K."/>
            <person name="Pendleton A."/>
            <person name="Kubisiak T."/>
            <person name="Anderson C."/>
            <person name="Salamov A."/>
            <person name="Aerts A."/>
            <person name="Riley R."/>
            <person name="Clum A."/>
            <person name="Lindquist E."/>
            <person name="Ence D."/>
            <person name="Campbell M."/>
            <person name="Kronenberg Z."/>
            <person name="Feau N."/>
            <person name="Dhillon B."/>
            <person name="Hamelin R."/>
            <person name="Burleigh J."/>
            <person name="Smith J."/>
            <person name="Yandell M."/>
            <person name="Nelson C."/>
            <person name="Grigoriev I."/>
            <person name="Davis J."/>
        </authorList>
    </citation>
    <scope>NUCLEOTIDE SEQUENCE</scope>
    <source>
        <strain evidence="1">G11</strain>
    </source>
</reference>
<name>A0A9P6NJE0_9BASI</name>
<evidence type="ECO:0000313" key="2">
    <source>
        <dbReference type="Proteomes" id="UP000886653"/>
    </source>
</evidence>
<dbReference type="AlphaFoldDB" id="A0A9P6NJE0"/>
<accession>A0A9P6NJE0</accession>